<evidence type="ECO:0000313" key="3">
    <source>
        <dbReference type="Proteomes" id="UP000050430"/>
    </source>
</evidence>
<gene>
    <name evidence="2" type="ORF">ADM99_13005</name>
</gene>
<dbReference type="Gene3D" id="3.40.630.30">
    <property type="match status" value="1"/>
</dbReference>
<organism evidence="2 3">
    <name type="scientific">Leptolinea tardivitalis</name>
    <dbReference type="NCBI Taxonomy" id="229920"/>
    <lineage>
        <taxon>Bacteria</taxon>
        <taxon>Bacillati</taxon>
        <taxon>Chloroflexota</taxon>
        <taxon>Anaerolineae</taxon>
        <taxon>Anaerolineales</taxon>
        <taxon>Anaerolineaceae</taxon>
        <taxon>Leptolinea</taxon>
    </lineage>
</organism>
<sequence length="172" mass="19657">MELIPFTAQYFPILASWFKSEADVVQWGGPLMHYPLDDVQLQALLNECTVTPPRRKCWMAEDAGKIVGHIELGFDWRNGDAIVQRVAINPEFRGCGLAEPMVRLAVKEAFAIPEIARLELNVFTFNTRAISVYSRIGFKQEGVRRSSTRVGDERWDGMIMAILRDEFQPFHI</sequence>
<dbReference type="InterPro" id="IPR016181">
    <property type="entry name" value="Acyl_CoA_acyltransferase"/>
</dbReference>
<keyword evidence="3" id="KW-1185">Reference proteome</keyword>
<feature type="domain" description="N-acetyltransferase" evidence="1">
    <location>
        <begin position="1"/>
        <end position="165"/>
    </location>
</feature>
<accession>A0A0P6X7N9</accession>
<dbReference type="Proteomes" id="UP000050430">
    <property type="component" value="Unassembled WGS sequence"/>
</dbReference>
<keyword evidence="2" id="KW-0808">Transferase</keyword>
<proteinExistence type="predicted"/>
<dbReference type="CDD" id="cd04301">
    <property type="entry name" value="NAT_SF"/>
    <property type="match status" value="1"/>
</dbReference>
<dbReference type="InterPro" id="IPR000182">
    <property type="entry name" value="GNAT_dom"/>
</dbReference>
<dbReference type="OrthoDB" id="9795206at2"/>
<dbReference type="PROSITE" id="PS51186">
    <property type="entry name" value="GNAT"/>
    <property type="match status" value="1"/>
</dbReference>
<comment type="caution">
    <text evidence="2">The sequence shown here is derived from an EMBL/GenBank/DDBJ whole genome shotgun (WGS) entry which is preliminary data.</text>
</comment>
<dbReference type="EMBL" id="LGCK01000012">
    <property type="protein sequence ID" value="KPL71165.1"/>
    <property type="molecule type" value="Genomic_DNA"/>
</dbReference>
<dbReference type="RefSeq" id="WP_062422922.1">
    <property type="nucleotide sequence ID" value="NZ_BBYA01000011.1"/>
</dbReference>
<dbReference type="STRING" id="229920.ADM99_13005"/>
<dbReference type="PANTHER" id="PTHR43415:SF5">
    <property type="entry name" value="ACETYLTRANSFERASE"/>
    <property type="match status" value="1"/>
</dbReference>
<reference evidence="2 3" key="1">
    <citation type="submission" date="2015-07" db="EMBL/GenBank/DDBJ databases">
        <title>Genome sequence of Leptolinea tardivitalis DSM 16556.</title>
        <authorList>
            <person name="Hemp J."/>
            <person name="Ward L.M."/>
            <person name="Pace L.A."/>
            <person name="Fischer W.W."/>
        </authorList>
    </citation>
    <scope>NUCLEOTIDE SEQUENCE [LARGE SCALE GENOMIC DNA]</scope>
    <source>
        <strain evidence="2 3">YMTK-2</strain>
    </source>
</reference>
<dbReference type="AlphaFoldDB" id="A0A0P6X7N9"/>
<protein>
    <submittedName>
        <fullName evidence="2">Acetyltransferase</fullName>
    </submittedName>
</protein>
<dbReference type="SUPFAM" id="SSF55729">
    <property type="entry name" value="Acyl-CoA N-acyltransferases (Nat)"/>
    <property type="match status" value="1"/>
</dbReference>
<dbReference type="PANTHER" id="PTHR43415">
    <property type="entry name" value="SPERMIDINE N(1)-ACETYLTRANSFERASE"/>
    <property type="match status" value="1"/>
</dbReference>
<evidence type="ECO:0000259" key="1">
    <source>
        <dbReference type="PROSITE" id="PS51186"/>
    </source>
</evidence>
<dbReference type="Pfam" id="PF00583">
    <property type="entry name" value="Acetyltransf_1"/>
    <property type="match status" value="1"/>
</dbReference>
<name>A0A0P6X7N9_9CHLR</name>
<dbReference type="GO" id="GO:0016747">
    <property type="term" value="F:acyltransferase activity, transferring groups other than amino-acyl groups"/>
    <property type="evidence" value="ECO:0007669"/>
    <property type="project" value="InterPro"/>
</dbReference>
<evidence type="ECO:0000313" key="2">
    <source>
        <dbReference type="EMBL" id="KPL71165.1"/>
    </source>
</evidence>